<reference evidence="2 3" key="1">
    <citation type="submission" date="2016-11" db="EMBL/GenBank/DDBJ databases">
        <authorList>
            <person name="Jaros S."/>
            <person name="Januszkiewicz K."/>
            <person name="Wedrychowicz H."/>
        </authorList>
    </citation>
    <scope>NUCLEOTIDE SEQUENCE [LARGE SCALE GENOMIC DNA]</scope>
    <source>
        <strain evidence="2 3">DSM 25661</strain>
    </source>
</reference>
<dbReference type="Proteomes" id="UP000184462">
    <property type="component" value="Unassembled WGS sequence"/>
</dbReference>
<dbReference type="OrthoDB" id="9812349at2"/>
<keyword evidence="1" id="KW-0812">Transmembrane</keyword>
<feature type="transmembrane region" description="Helical" evidence="1">
    <location>
        <begin position="23"/>
        <end position="44"/>
    </location>
</feature>
<sequence>MKYILNPFVKIIDIKGRASQKEFWIYQAFFIFFIGPLIGFLRGLDSLNDTNALIIRLVFLIPGITLGMRRLNETKFNKWLFLIPFVNLILASFPAEK</sequence>
<feature type="transmembrane region" description="Helical" evidence="1">
    <location>
        <begin position="79"/>
        <end position="95"/>
    </location>
</feature>
<keyword evidence="3" id="KW-1185">Reference proteome</keyword>
<protein>
    <submittedName>
        <fullName evidence="2">Uncharacterized membrane protein YhaH, DUF805 family</fullName>
    </submittedName>
</protein>
<dbReference type="InterPro" id="IPR008523">
    <property type="entry name" value="DUF805"/>
</dbReference>
<keyword evidence="1" id="KW-1133">Transmembrane helix</keyword>
<dbReference type="GO" id="GO:0016020">
    <property type="term" value="C:membrane"/>
    <property type="evidence" value="ECO:0007669"/>
    <property type="project" value="InterPro"/>
</dbReference>
<dbReference type="Pfam" id="PF05656">
    <property type="entry name" value="DUF805"/>
    <property type="match status" value="1"/>
</dbReference>
<gene>
    <name evidence="2" type="ORF">SAMN05444278_103216</name>
</gene>
<name>A0A1M4V2P5_9FLAO</name>
<evidence type="ECO:0000313" key="2">
    <source>
        <dbReference type="EMBL" id="SHE63215.1"/>
    </source>
</evidence>
<dbReference type="AlphaFoldDB" id="A0A1M4V2P5"/>
<evidence type="ECO:0000313" key="3">
    <source>
        <dbReference type="Proteomes" id="UP000184462"/>
    </source>
</evidence>
<dbReference type="RefSeq" id="WP_073192660.1">
    <property type="nucleotide sequence ID" value="NZ_FQTW01000003.1"/>
</dbReference>
<evidence type="ECO:0000256" key="1">
    <source>
        <dbReference type="SAM" id="Phobius"/>
    </source>
</evidence>
<accession>A0A1M4V2P5</accession>
<dbReference type="STRING" id="1155689.SAMN05444278_103216"/>
<dbReference type="EMBL" id="FQTW01000003">
    <property type="protein sequence ID" value="SHE63215.1"/>
    <property type="molecule type" value="Genomic_DNA"/>
</dbReference>
<feature type="transmembrane region" description="Helical" evidence="1">
    <location>
        <begin position="50"/>
        <end position="67"/>
    </location>
</feature>
<proteinExistence type="predicted"/>
<organism evidence="2 3">
    <name type="scientific">Psychroflexus salarius</name>
    <dbReference type="NCBI Taxonomy" id="1155689"/>
    <lineage>
        <taxon>Bacteria</taxon>
        <taxon>Pseudomonadati</taxon>
        <taxon>Bacteroidota</taxon>
        <taxon>Flavobacteriia</taxon>
        <taxon>Flavobacteriales</taxon>
        <taxon>Flavobacteriaceae</taxon>
        <taxon>Psychroflexus</taxon>
    </lineage>
</organism>
<keyword evidence="1" id="KW-0472">Membrane</keyword>